<evidence type="ECO:0000256" key="1">
    <source>
        <dbReference type="ARBA" id="ARBA00022679"/>
    </source>
</evidence>
<feature type="domain" description="N-acetyltransferase" evidence="3">
    <location>
        <begin position="160"/>
        <end position="306"/>
    </location>
</feature>
<dbReference type="PROSITE" id="PS51186">
    <property type="entry name" value="GNAT"/>
    <property type="match status" value="1"/>
</dbReference>
<dbReference type="SUPFAM" id="SSF55729">
    <property type="entry name" value="Acyl-CoA N-acyltransferases (Nat)"/>
    <property type="match status" value="2"/>
</dbReference>
<keyword evidence="1 4" id="KW-0808">Transferase</keyword>
<evidence type="ECO:0000259" key="3">
    <source>
        <dbReference type="PROSITE" id="PS51186"/>
    </source>
</evidence>
<sequence>MTVRPAEIADAPAIRDLINVVDLVDTGEGGYAVDEVEGDLRRAGDLARDSWLAYDGDRLVAYAVLWPASASGRLDVDHYVLRDAVSAGSLLLDLLTARAAEIAAATGVEAADLHLALTPESVLAVHALPVRGWRAVRRHHVLTRPVSPSDDAEPALPADVTIRVATSPDDQETAYRLVQETFAGHFGFEPTSYDEWRKRMDADHRDWTLTWIASRGSTDVGVLIGHNDREATGWVQNLGTVAAARGGGIATALLRTSFVEFAARGRSAVGLGVDTENAHNALHFYTGLGFQLQFAADTWRLVVPAP</sequence>
<dbReference type="AlphaFoldDB" id="A0A545AKJ4"/>
<dbReference type="PANTHER" id="PTHR43877">
    <property type="entry name" value="AMINOALKYLPHOSPHONATE N-ACETYLTRANSFERASE-RELATED-RELATED"/>
    <property type="match status" value="1"/>
</dbReference>
<dbReference type="Gene3D" id="3.40.630.30">
    <property type="match status" value="1"/>
</dbReference>
<dbReference type="OrthoDB" id="9799092at2"/>
<dbReference type="InParanoid" id="A0A545AKJ4"/>
<accession>A0A545AKJ4</accession>
<organism evidence="4 5">
    <name type="scientific">Cryptosporangium phraense</name>
    <dbReference type="NCBI Taxonomy" id="2593070"/>
    <lineage>
        <taxon>Bacteria</taxon>
        <taxon>Bacillati</taxon>
        <taxon>Actinomycetota</taxon>
        <taxon>Actinomycetes</taxon>
        <taxon>Cryptosporangiales</taxon>
        <taxon>Cryptosporangiaceae</taxon>
        <taxon>Cryptosporangium</taxon>
    </lineage>
</organism>
<dbReference type="Proteomes" id="UP000317982">
    <property type="component" value="Unassembled WGS sequence"/>
</dbReference>
<dbReference type="RefSeq" id="WP_142707739.1">
    <property type="nucleotide sequence ID" value="NZ_VIRS01000022.1"/>
</dbReference>
<dbReference type="EMBL" id="VIRS01000022">
    <property type="protein sequence ID" value="TQS41780.1"/>
    <property type="molecule type" value="Genomic_DNA"/>
</dbReference>
<evidence type="ECO:0000313" key="5">
    <source>
        <dbReference type="Proteomes" id="UP000317982"/>
    </source>
</evidence>
<keyword evidence="5" id="KW-1185">Reference proteome</keyword>
<dbReference type="Pfam" id="PF13508">
    <property type="entry name" value="Acetyltransf_7"/>
    <property type="match status" value="1"/>
</dbReference>
<name>A0A545AKJ4_9ACTN</name>
<dbReference type="InterPro" id="IPR000182">
    <property type="entry name" value="GNAT_dom"/>
</dbReference>
<reference evidence="4 5" key="1">
    <citation type="submission" date="2019-07" db="EMBL/GenBank/DDBJ databases">
        <title>Cryptosporangium phraense sp. nov., isolated from plant litter.</title>
        <authorList>
            <person name="Suriyachadkun C."/>
        </authorList>
    </citation>
    <scope>NUCLEOTIDE SEQUENCE [LARGE SCALE GENOMIC DNA]</scope>
    <source>
        <strain evidence="4 5">A-T 5661</strain>
    </source>
</reference>
<dbReference type="InterPro" id="IPR016181">
    <property type="entry name" value="Acyl_CoA_acyltransferase"/>
</dbReference>
<dbReference type="CDD" id="cd04301">
    <property type="entry name" value="NAT_SF"/>
    <property type="match status" value="1"/>
</dbReference>
<dbReference type="InterPro" id="IPR050832">
    <property type="entry name" value="Bact_Acetyltransf"/>
</dbReference>
<comment type="caution">
    <text evidence="4">The sequence shown here is derived from an EMBL/GenBank/DDBJ whole genome shotgun (WGS) entry which is preliminary data.</text>
</comment>
<evidence type="ECO:0000256" key="2">
    <source>
        <dbReference type="ARBA" id="ARBA00023315"/>
    </source>
</evidence>
<gene>
    <name evidence="4" type="ORF">FL583_27465</name>
</gene>
<keyword evidence="2" id="KW-0012">Acyltransferase</keyword>
<evidence type="ECO:0000313" key="4">
    <source>
        <dbReference type="EMBL" id="TQS41780.1"/>
    </source>
</evidence>
<protein>
    <submittedName>
        <fullName evidence="4">GNAT family N-acetyltransferase</fullName>
    </submittedName>
</protein>
<dbReference type="GO" id="GO:0016747">
    <property type="term" value="F:acyltransferase activity, transferring groups other than amino-acyl groups"/>
    <property type="evidence" value="ECO:0007669"/>
    <property type="project" value="InterPro"/>
</dbReference>
<proteinExistence type="predicted"/>